<dbReference type="InterPro" id="IPR057178">
    <property type="entry name" value="DUF7856"/>
</dbReference>
<dbReference type="Pfam" id="PF25254">
    <property type="entry name" value="DUF7856"/>
    <property type="match status" value="1"/>
</dbReference>
<reference evidence="2 3" key="1">
    <citation type="submission" date="2015-08" db="EMBL/GenBank/DDBJ databases">
        <title>Genomes of Isolates from Cabo Rojo, PR.</title>
        <authorList>
            <person name="Sanchez-Nieves R.L."/>
            <person name="Montalvo-Rodriguez R."/>
        </authorList>
    </citation>
    <scope>NUCLEOTIDE SEQUENCE [LARGE SCALE GENOMIC DNA]</scope>
    <source>
        <strain evidence="2 3">SL3</strain>
    </source>
</reference>
<dbReference type="AlphaFoldDB" id="A0A0N0BQ90"/>
<protein>
    <submittedName>
        <fullName evidence="2">Uncharacterized protein</fullName>
    </submittedName>
</protein>
<dbReference type="PATRIC" id="fig|1705562.3.peg.1843"/>
<evidence type="ECO:0000313" key="3">
    <source>
        <dbReference type="Proteomes" id="UP000037729"/>
    </source>
</evidence>
<dbReference type="OrthoDB" id="242664at2157"/>
<proteinExistence type="predicted"/>
<dbReference type="Proteomes" id="UP000037729">
    <property type="component" value="Unassembled WGS sequence"/>
</dbReference>
<accession>A0A0N0BQ90</accession>
<sequence length="269" mass="28921">MRLRVAGTTYTGAVVDLRARNVDGQTVAASIRGRRCLPAVSCPEPPAVYAYTGHVHPSMGLRTRTALAAAARSRGYETPQDDAIADRRAKLAELECSPPELPDPVDPVSESTIDGLQEAVATHRGRLTARQAVGADDEAAQAALRDAATELSELETQRAAVSETRELRRSRARAYRDTLEEQRRLADELANLRRSARATLVDRCAETFARAIDAVPGPVPDSPFDADPVTAALGVLRFAKTPAPVVLETDRFRSPTAASDCLDAPVVRC</sequence>
<dbReference type="RefSeq" id="WP_053966849.1">
    <property type="nucleotide sequence ID" value="NZ_LIUF01000001.1"/>
</dbReference>
<dbReference type="STRING" id="1705562.AMS69_04360"/>
<evidence type="ECO:0000313" key="2">
    <source>
        <dbReference type="EMBL" id="KOX95093.1"/>
    </source>
</evidence>
<gene>
    <name evidence="2" type="ORF">AMS69_04360</name>
</gene>
<comment type="caution">
    <text evidence="2">The sequence shown here is derived from an EMBL/GenBank/DDBJ whole genome shotgun (WGS) entry which is preliminary data.</text>
</comment>
<dbReference type="EMBL" id="LIUF01000001">
    <property type="protein sequence ID" value="KOX95093.1"/>
    <property type="molecule type" value="Genomic_DNA"/>
</dbReference>
<keyword evidence="3" id="KW-1185">Reference proteome</keyword>
<feature type="coiled-coil region" evidence="1">
    <location>
        <begin position="137"/>
        <end position="199"/>
    </location>
</feature>
<evidence type="ECO:0000256" key="1">
    <source>
        <dbReference type="SAM" id="Coils"/>
    </source>
</evidence>
<keyword evidence="1" id="KW-0175">Coiled coil</keyword>
<name>A0A0N0BQ90_9EURY</name>
<organism evidence="2 3">
    <name type="scientific">Haloarcula rubripromontorii</name>
    <dbReference type="NCBI Taxonomy" id="1705562"/>
    <lineage>
        <taxon>Archaea</taxon>
        <taxon>Methanobacteriati</taxon>
        <taxon>Methanobacteriota</taxon>
        <taxon>Stenosarchaea group</taxon>
        <taxon>Halobacteria</taxon>
        <taxon>Halobacteriales</taxon>
        <taxon>Haloarculaceae</taxon>
        <taxon>Haloarcula</taxon>
    </lineage>
</organism>